<feature type="domain" description="RapA2 cadherin-like" evidence="2">
    <location>
        <begin position="207"/>
        <end position="273"/>
    </location>
</feature>
<dbReference type="Proteomes" id="UP000589626">
    <property type="component" value="Unassembled WGS sequence"/>
</dbReference>
<evidence type="ECO:0000259" key="2">
    <source>
        <dbReference type="Pfam" id="PF17803"/>
    </source>
</evidence>
<dbReference type="Pfam" id="PF17803">
    <property type="entry name" value="Cadherin_4"/>
    <property type="match status" value="2"/>
</dbReference>
<dbReference type="InterPro" id="IPR040853">
    <property type="entry name" value="RapA2_cadherin-like"/>
</dbReference>
<gene>
    <name evidence="3" type="ORF">FHU40_005396</name>
</gene>
<accession>A0A7W4W141</accession>
<evidence type="ECO:0000256" key="1">
    <source>
        <dbReference type="SAM" id="SignalP"/>
    </source>
</evidence>
<feature type="domain" description="RapA2 cadherin-like" evidence="2">
    <location>
        <begin position="117"/>
        <end position="184"/>
    </location>
</feature>
<dbReference type="NCBIfam" id="NF012211">
    <property type="entry name" value="tand_rpt_95"/>
    <property type="match status" value="2"/>
</dbReference>
<sequence length="307" mass="32512">MTLPGRHRLGAIAVALACVLVPLALPSPAAAAKRAVTNDRYTGTEDTVLRVKAPQGVLANDRIRRDVRRLVVVKAPRHGTLKLGRRGALRYRPAPNWSGRDTFLYRAVDRQGRRNVAVVRIEIKPVDNPTTTVDDVATVLEDGVVTGNVLANDSDIDSKLAILEHNASRAPGSFTIRPNGDWTYAPAADWNGLAVVGYATTTGALGTLRITVTPVDDPTVVVDDFAAAVAGGPMITGNVLSNDIDVDSALSVVDDAFSGPGDWGIDPDGTWRYTPDPTEGGIVTVTYTTNTGAVGTLRIEITAPESD</sequence>
<feature type="signal peptide" evidence="1">
    <location>
        <begin position="1"/>
        <end position="31"/>
    </location>
</feature>
<name>A0A7W4W141_9ACTN</name>
<dbReference type="RefSeq" id="WP_183595526.1">
    <property type="nucleotide sequence ID" value="NZ_JACHWR010000011.1"/>
</dbReference>
<keyword evidence="4" id="KW-1185">Reference proteome</keyword>
<dbReference type="AlphaFoldDB" id="A0A7W4W141"/>
<keyword evidence="1" id="KW-0732">Signal</keyword>
<proteinExistence type="predicted"/>
<dbReference type="EMBL" id="JACHWR010000011">
    <property type="protein sequence ID" value="MBB3045536.1"/>
    <property type="molecule type" value="Genomic_DNA"/>
</dbReference>
<feature type="chain" id="PRO_5030892348" evidence="1">
    <location>
        <begin position="32"/>
        <end position="307"/>
    </location>
</feature>
<protein>
    <submittedName>
        <fullName evidence="3">VCBS repeat-containing protein</fullName>
    </submittedName>
</protein>
<dbReference type="Gene3D" id="2.60.40.3440">
    <property type="match status" value="1"/>
</dbReference>
<evidence type="ECO:0000313" key="3">
    <source>
        <dbReference type="EMBL" id="MBB3045536.1"/>
    </source>
</evidence>
<comment type="caution">
    <text evidence="3">The sequence shown here is derived from an EMBL/GenBank/DDBJ whole genome shotgun (WGS) entry which is preliminary data.</text>
</comment>
<reference evidence="3 4" key="1">
    <citation type="submission" date="2020-08" db="EMBL/GenBank/DDBJ databases">
        <title>Sequencing the genomes of 1000 actinobacteria strains.</title>
        <authorList>
            <person name="Klenk H.-P."/>
        </authorList>
    </citation>
    <scope>NUCLEOTIDE SEQUENCE [LARGE SCALE GENOMIC DNA]</scope>
    <source>
        <strain evidence="3 4">DSM 105498</strain>
    </source>
</reference>
<organism evidence="3 4">
    <name type="scientific">Nocardioides soli</name>
    <dbReference type="NCBI Taxonomy" id="1036020"/>
    <lineage>
        <taxon>Bacteria</taxon>
        <taxon>Bacillati</taxon>
        <taxon>Actinomycetota</taxon>
        <taxon>Actinomycetes</taxon>
        <taxon>Propionibacteriales</taxon>
        <taxon>Nocardioidaceae</taxon>
        <taxon>Nocardioides</taxon>
    </lineage>
</organism>
<evidence type="ECO:0000313" key="4">
    <source>
        <dbReference type="Proteomes" id="UP000589626"/>
    </source>
</evidence>